<comment type="caution">
    <text evidence="1">The sequence shown here is derived from an EMBL/GenBank/DDBJ whole genome shotgun (WGS) entry which is preliminary data.</text>
</comment>
<evidence type="ECO:0008006" key="3">
    <source>
        <dbReference type="Google" id="ProtNLM"/>
    </source>
</evidence>
<organism evidence="1 2">
    <name type="scientific">Corticicoccus populi</name>
    <dbReference type="NCBI Taxonomy" id="1812821"/>
    <lineage>
        <taxon>Bacteria</taxon>
        <taxon>Bacillati</taxon>
        <taxon>Bacillota</taxon>
        <taxon>Bacilli</taxon>
        <taxon>Bacillales</taxon>
        <taxon>Staphylococcaceae</taxon>
        <taxon>Corticicoccus</taxon>
    </lineage>
</organism>
<accession>A0ABW5WSU1</accession>
<protein>
    <recommendedName>
        <fullName evidence="3">DUF2188 domain-containing protein</fullName>
    </recommendedName>
</protein>
<evidence type="ECO:0000313" key="1">
    <source>
        <dbReference type="EMBL" id="MFD2829058.1"/>
    </source>
</evidence>
<sequence length="61" mass="7200">MKKIRINYKDGRHKTFKSSMHTAESIQKEVNHALEKGRDYLLVSGIEIYPDLVREVKEIQK</sequence>
<dbReference type="EMBL" id="JBHUOQ010000001">
    <property type="protein sequence ID" value="MFD2829058.1"/>
    <property type="molecule type" value="Genomic_DNA"/>
</dbReference>
<reference evidence="2" key="1">
    <citation type="journal article" date="2019" name="Int. J. Syst. Evol. Microbiol.">
        <title>The Global Catalogue of Microorganisms (GCM) 10K type strain sequencing project: providing services to taxonomists for standard genome sequencing and annotation.</title>
        <authorList>
            <consortium name="The Broad Institute Genomics Platform"/>
            <consortium name="The Broad Institute Genome Sequencing Center for Infectious Disease"/>
            <person name="Wu L."/>
            <person name="Ma J."/>
        </authorList>
    </citation>
    <scope>NUCLEOTIDE SEQUENCE [LARGE SCALE GENOMIC DNA]</scope>
    <source>
        <strain evidence="2">KCTC 33575</strain>
    </source>
</reference>
<proteinExistence type="predicted"/>
<evidence type="ECO:0000313" key="2">
    <source>
        <dbReference type="Proteomes" id="UP001597519"/>
    </source>
</evidence>
<dbReference type="RefSeq" id="WP_377770719.1">
    <property type="nucleotide sequence ID" value="NZ_JBHUOQ010000001.1"/>
</dbReference>
<dbReference type="Proteomes" id="UP001597519">
    <property type="component" value="Unassembled WGS sequence"/>
</dbReference>
<keyword evidence="2" id="KW-1185">Reference proteome</keyword>
<name>A0ABW5WSU1_9STAP</name>
<gene>
    <name evidence="1" type="ORF">ACFSX4_01170</name>
</gene>